<evidence type="ECO:0000313" key="2">
    <source>
        <dbReference type="Proteomes" id="UP001148838"/>
    </source>
</evidence>
<proteinExistence type="predicted"/>
<sequence>MLSAGRHLGGVAPQLLHSTCWAHILHLCAEEIRFSLNIADEFIAVVKVVLAKPPAKSNWLKLKNLYFNSRAIPKISDGLCNQIQDLELYNQDASNVWLLLSSVLQMVQSWGATCKKLTEYMNEHHPALNFWKEVQNLDPTLVVPENSGVYWFKGLGYH</sequence>
<accession>A0ABQ8T4M8</accession>
<reference evidence="1 2" key="1">
    <citation type="journal article" date="2022" name="Allergy">
        <title>Genome assembly and annotation of Periplaneta americana reveal a comprehensive cockroach allergen profile.</title>
        <authorList>
            <person name="Wang L."/>
            <person name="Xiong Q."/>
            <person name="Saelim N."/>
            <person name="Wang L."/>
            <person name="Nong W."/>
            <person name="Wan A.T."/>
            <person name="Shi M."/>
            <person name="Liu X."/>
            <person name="Cao Q."/>
            <person name="Hui J.H.L."/>
            <person name="Sookrung N."/>
            <person name="Leung T.F."/>
            <person name="Tungtrongchitr A."/>
            <person name="Tsui S.K.W."/>
        </authorList>
    </citation>
    <scope>NUCLEOTIDE SEQUENCE [LARGE SCALE GENOMIC DNA]</scope>
    <source>
        <strain evidence="1">PWHHKU_190912</strain>
    </source>
</reference>
<name>A0ABQ8T4M8_PERAM</name>
<protein>
    <submittedName>
        <fullName evidence="1">Uncharacterized protein</fullName>
    </submittedName>
</protein>
<keyword evidence="2" id="KW-1185">Reference proteome</keyword>
<evidence type="ECO:0000313" key="1">
    <source>
        <dbReference type="EMBL" id="KAJ4440852.1"/>
    </source>
</evidence>
<comment type="caution">
    <text evidence="1">The sequence shown here is derived from an EMBL/GenBank/DDBJ whole genome shotgun (WGS) entry which is preliminary data.</text>
</comment>
<gene>
    <name evidence="1" type="ORF">ANN_10699</name>
</gene>
<dbReference type="EMBL" id="JAJSOF020000015">
    <property type="protein sequence ID" value="KAJ4440852.1"/>
    <property type="molecule type" value="Genomic_DNA"/>
</dbReference>
<organism evidence="1 2">
    <name type="scientific">Periplaneta americana</name>
    <name type="common">American cockroach</name>
    <name type="synonym">Blatta americana</name>
    <dbReference type="NCBI Taxonomy" id="6978"/>
    <lineage>
        <taxon>Eukaryota</taxon>
        <taxon>Metazoa</taxon>
        <taxon>Ecdysozoa</taxon>
        <taxon>Arthropoda</taxon>
        <taxon>Hexapoda</taxon>
        <taxon>Insecta</taxon>
        <taxon>Pterygota</taxon>
        <taxon>Neoptera</taxon>
        <taxon>Polyneoptera</taxon>
        <taxon>Dictyoptera</taxon>
        <taxon>Blattodea</taxon>
        <taxon>Blattoidea</taxon>
        <taxon>Blattidae</taxon>
        <taxon>Blattinae</taxon>
        <taxon>Periplaneta</taxon>
    </lineage>
</organism>
<dbReference type="Proteomes" id="UP001148838">
    <property type="component" value="Unassembled WGS sequence"/>
</dbReference>